<dbReference type="KEGG" id="ggr:HKW67_02575"/>
<feature type="signal peptide" evidence="1">
    <location>
        <begin position="1"/>
        <end position="22"/>
    </location>
</feature>
<proteinExistence type="predicted"/>
<name>A0A6M4II55_9BACT</name>
<dbReference type="RefSeq" id="WP_171223909.1">
    <property type="nucleotide sequence ID" value="NZ_CP053085.1"/>
</dbReference>
<dbReference type="Pfam" id="PF00041">
    <property type="entry name" value="fn3"/>
    <property type="match status" value="1"/>
</dbReference>
<dbReference type="SMART" id="SM00060">
    <property type="entry name" value="FN3"/>
    <property type="match status" value="1"/>
</dbReference>
<evidence type="ECO:0000313" key="4">
    <source>
        <dbReference type="Proteomes" id="UP000500938"/>
    </source>
</evidence>
<accession>A0A6M4II55</accession>
<reference evidence="3 4" key="1">
    <citation type="submission" date="2020-05" db="EMBL/GenBank/DDBJ databases">
        <title>Complete genome sequence of Gemmatimonas greenlandica TET16.</title>
        <authorList>
            <person name="Zeng Y."/>
        </authorList>
    </citation>
    <scope>NUCLEOTIDE SEQUENCE [LARGE SCALE GENOMIC DNA]</scope>
    <source>
        <strain evidence="3 4">TET16</strain>
    </source>
</reference>
<keyword evidence="4" id="KW-1185">Reference proteome</keyword>
<dbReference type="AlphaFoldDB" id="A0A6M4II55"/>
<dbReference type="EMBL" id="CP053085">
    <property type="protein sequence ID" value="QJR34483.1"/>
    <property type="molecule type" value="Genomic_DNA"/>
</dbReference>
<dbReference type="PROSITE" id="PS50853">
    <property type="entry name" value="FN3"/>
    <property type="match status" value="1"/>
</dbReference>
<dbReference type="PANTHER" id="PTHR41339:SF1">
    <property type="entry name" value="SECRETED PROTEIN"/>
    <property type="match status" value="1"/>
</dbReference>
<dbReference type="InterPro" id="IPR013783">
    <property type="entry name" value="Ig-like_fold"/>
</dbReference>
<dbReference type="CDD" id="cd00063">
    <property type="entry name" value="FN3"/>
    <property type="match status" value="1"/>
</dbReference>
<feature type="chain" id="PRO_5026738100" evidence="1">
    <location>
        <begin position="23"/>
        <end position="579"/>
    </location>
</feature>
<evidence type="ECO:0000313" key="3">
    <source>
        <dbReference type="EMBL" id="QJR34483.1"/>
    </source>
</evidence>
<feature type="domain" description="Fibronectin type-III" evidence="2">
    <location>
        <begin position="37"/>
        <end position="124"/>
    </location>
</feature>
<dbReference type="Proteomes" id="UP000500938">
    <property type="component" value="Chromosome"/>
</dbReference>
<evidence type="ECO:0000256" key="1">
    <source>
        <dbReference type="SAM" id="SignalP"/>
    </source>
</evidence>
<dbReference type="SUPFAM" id="SSF49265">
    <property type="entry name" value="Fibronectin type III"/>
    <property type="match status" value="1"/>
</dbReference>
<dbReference type="InterPro" id="IPR036116">
    <property type="entry name" value="FN3_sf"/>
</dbReference>
<dbReference type="PANTHER" id="PTHR41339">
    <property type="entry name" value="LIPL48"/>
    <property type="match status" value="1"/>
</dbReference>
<dbReference type="Gene3D" id="2.60.40.10">
    <property type="entry name" value="Immunoglobulins"/>
    <property type="match status" value="1"/>
</dbReference>
<keyword evidence="1" id="KW-0732">Signal</keyword>
<organism evidence="3 4">
    <name type="scientific">Gemmatimonas groenlandica</name>
    <dbReference type="NCBI Taxonomy" id="2732249"/>
    <lineage>
        <taxon>Bacteria</taxon>
        <taxon>Pseudomonadati</taxon>
        <taxon>Gemmatimonadota</taxon>
        <taxon>Gemmatimonadia</taxon>
        <taxon>Gemmatimonadales</taxon>
        <taxon>Gemmatimonadaceae</taxon>
        <taxon>Gemmatimonas</taxon>
    </lineage>
</organism>
<sequence length="579" mass="60064">MTRIWTRWAPRAGAILGLIALAACGDDGPTTPAALTTPTGVVGTSPSPTSVRIAWLAVGSATGYRVERAPEVGGTFAQIGTPTTPEYVDSALLPETAYRYRVIAVRGSEVSATSTEVTVRTSNRTVVQVTSDVTTNTTWTAGNTYQLTRIISVANGAVLTIEPGTLVIGAPITTGQAPAVSALMVLRGARVNAIGTRAAPIIMTSAAAAGNRAPGDWGGLIIVGNASSNRTGRTVVEGPAPADTVSWNGGTADADNSGSYVYTRVEFAGAAAQLNVELNSFSFYAVGRGTRVEYVQAIRGLDDMFEFFGGTVDARYLVSYESGDDHFDAAEGFRGRLQYMIALQTGPRVSPRAGNPGALSGEQSGFEVDGCGSASGTCAAGFNSTPYSMPVFANFTMVGPGAGVLPVRAGGDGGLGANIRRGTGGVWMNGVIARWPEAAFSIFDPETNTRLTEDSLNLRNLLFVENNRDYDAVGATNRFGTVDKFTTASIRTSAATANALFLSLPGAATEIANNATLDWTPVAGSLLTTGGTGATLPGRVPTRVTNFFGGTMAGTTFVGAADPAATDKWWTGWTAYYRN</sequence>
<evidence type="ECO:0000259" key="2">
    <source>
        <dbReference type="PROSITE" id="PS50853"/>
    </source>
</evidence>
<protein>
    <submittedName>
        <fullName evidence="3">Fibronectin type III domain-containing protein</fullName>
    </submittedName>
</protein>
<dbReference type="PROSITE" id="PS51257">
    <property type="entry name" value="PROKAR_LIPOPROTEIN"/>
    <property type="match status" value="1"/>
</dbReference>
<gene>
    <name evidence="3" type="ORF">HKW67_02575</name>
</gene>
<dbReference type="InterPro" id="IPR003961">
    <property type="entry name" value="FN3_dom"/>
</dbReference>